<feature type="transmembrane region" description="Helical" evidence="10">
    <location>
        <begin position="227"/>
        <end position="247"/>
    </location>
</feature>
<feature type="transmembrane region" description="Helical" evidence="10">
    <location>
        <begin position="99"/>
        <end position="120"/>
    </location>
</feature>
<keyword evidence="6 10" id="KW-1133">Transmembrane helix</keyword>
<evidence type="ECO:0000256" key="6">
    <source>
        <dbReference type="ARBA" id="ARBA00022989"/>
    </source>
</evidence>
<dbReference type="PANTHER" id="PTHR21290">
    <property type="entry name" value="SPHINGOMYELIN SYNTHETASE"/>
    <property type="match status" value="1"/>
</dbReference>
<dbReference type="OrthoDB" id="422827at2759"/>
<evidence type="ECO:0000256" key="10">
    <source>
        <dbReference type="SAM" id="Phobius"/>
    </source>
</evidence>
<dbReference type="GO" id="GO:0005789">
    <property type="term" value="C:endoplasmic reticulum membrane"/>
    <property type="evidence" value="ECO:0007669"/>
    <property type="project" value="TreeGrafter"/>
</dbReference>
<dbReference type="GO" id="GO:0006686">
    <property type="term" value="P:sphingomyelin biosynthetic process"/>
    <property type="evidence" value="ECO:0007669"/>
    <property type="project" value="TreeGrafter"/>
</dbReference>
<evidence type="ECO:0000256" key="3">
    <source>
        <dbReference type="ARBA" id="ARBA00022679"/>
    </source>
</evidence>
<keyword evidence="7" id="KW-0443">Lipid metabolism</keyword>
<organism evidence="12 13">
    <name type="scientific">Caenorhabditis bovis</name>
    <dbReference type="NCBI Taxonomy" id="2654633"/>
    <lineage>
        <taxon>Eukaryota</taxon>
        <taxon>Metazoa</taxon>
        <taxon>Ecdysozoa</taxon>
        <taxon>Nematoda</taxon>
        <taxon>Chromadorea</taxon>
        <taxon>Rhabditida</taxon>
        <taxon>Rhabditina</taxon>
        <taxon>Rhabditomorpha</taxon>
        <taxon>Rhabditoidea</taxon>
        <taxon>Rhabditidae</taxon>
        <taxon>Peloderinae</taxon>
        <taxon>Caenorhabditis</taxon>
    </lineage>
</organism>
<evidence type="ECO:0000256" key="2">
    <source>
        <dbReference type="ARBA" id="ARBA00005441"/>
    </source>
</evidence>
<proteinExistence type="inferred from homology"/>
<feature type="transmembrane region" description="Helical" evidence="10">
    <location>
        <begin position="53"/>
        <end position="76"/>
    </location>
</feature>
<gene>
    <name evidence="12" type="ORF">CBOVIS_LOCUS4353</name>
</gene>
<feature type="compositionally biased region" description="Basic and acidic residues" evidence="9">
    <location>
        <begin position="22"/>
        <end position="33"/>
    </location>
</feature>
<dbReference type="PANTHER" id="PTHR21290:SF34">
    <property type="entry name" value="PHOSPHATIDYLCHOLINE:CERAMIDE CHOLINEPHOSPHOTRANSFERASE 3-RELATED"/>
    <property type="match status" value="1"/>
</dbReference>
<keyword evidence="8 10" id="KW-0472">Membrane</keyword>
<feature type="transmembrane region" description="Helical" evidence="10">
    <location>
        <begin position="253"/>
        <end position="271"/>
    </location>
</feature>
<comment type="similarity">
    <text evidence="2">Belongs to the sphingomyelin synthase family.</text>
</comment>
<evidence type="ECO:0000256" key="1">
    <source>
        <dbReference type="ARBA" id="ARBA00004141"/>
    </source>
</evidence>
<dbReference type="GO" id="GO:0046513">
    <property type="term" value="P:ceramide biosynthetic process"/>
    <property type="evidence" value="ECO:0007669"/>
    <property type="project" value="TreeGrafter"/>
</dbReference>
<keyword evidence="13" id="KW-1185">Reference proteome</keyword>
<comment type="caution">
    <text evidence="12">The sequence shown here is derived from an EMBL/GenBank/DDBJ whole genome shotgun (WGS) entry which is preliminary data.</text>
</comment>
<dbReference type="AlphaFoldDB" id="A0A8S1ENP8"/>
<keyword evidence="5" id="KW-0746">Sphingolipid metabolism</keyword>
<comment type="subcellular location">
    <subcellularLocation>
        <location evidence="1">Membrane</location>
        <topology evidence="1">Multi-pass membrane protein</topology>
    </subcellularLocation>
</comment>
<keyword evidence="4 10" id="KW-0812">Transmembrane</keyword>
<dbReference type="InterPro" id="IPR045221">
    <property type="entry name" value="Sphingomyelin_synth-like"/>
</dbReference>
<evidence type="ECO:0000313" key="13">
    <source>
        <dbReference type="Proteomes" id="UP000494206"/>
    </source>
</evidence>
<evidence type="ECO:0000256" key="9">
    <source>
        <dbReference type="SAM" id="MobiDB-lite"/>
    </source>
</evidence>
<feature type="domain" description="Sphingomyelin synthase-like" evidence="11">
    <location>
        <begin position="195"/>
        <end position="267"/>
    </location>
</feature>
<accession>A0A8S1ENP8</accession>
<name>A0A8S1ENP8_9PELO</name>
<evidence type="ECO:0000256" key="8">
    <source>
        <dbReference type="ARBA" id="ARBA00023136"/>
    </source>
</evidence>
<dbReference type="InterPro" id="IPR025749">
    <property type="entry name" value="Sphingomyelin_synth-like_dom"/>
</dbReference>
<feature type="region of interest" description="Disordered" evidence="9">
    <location>
        <begin position="22"/>
        <end position="41"/>
    </location>
</feature>
<dbReference type="Proteomes" id="UP000494206">
    <property type="component" value="Unassembled WGS sequence"/>
</dbReference>
<keyword evidence="3" id="KW-0808">Transferase</keyword>
<feature type="transmembrane region" description="Helical" evidence="10">
    <location>
        <begin position="198"/>
        <end position="218"/>
    </location>
</feature>
<evidence type="ECO:0000256" key="4">
    <source>
        <dbReference type="ARBA" id="ARBA00022692"/>
    </source>
</evidence>
<reference evidence="12 13" key="1">
    <citation type="submission" date="2020-04" db="EMBL/GenBank/DDBJ databases">
        <authorList>
            <person name="Laetsch R D."/>
            <person name="Stevens L."/>
            <person name="Kumar S."/>
            <person name="Blaxter L. M."/>
        </authorList>
    </citation>
    <scope>NUCLEOTIDE SEQUENCE [LARGE SCALE GENOMIC DNA]</scope>
</reference>
<evidence type="ECO:0000313" key="12">
    <source>
        <dbReference type="EMBL" id="CAB3401628.1"/>
    </source>
</evidence>
<evidence type="ECO:0000259" key="11">
    <source>
        <dbReference type="Pfam" id="PF14360"/>
    </source>
</evidence>
<dbReference type="GO" id="GO:0005886">
    <property type="term" value="C:plasma membrane"/>
    <property type="evidence" value="ECO:0007669"/>
    <property type="project" value="TreeGrafter"/>
</dbReference>
<evidence type="ECO:0000256" key="5">
    <source>
        <dbReference type="ARBA" id="ARBA00022919"/>
    </source>
</evidence>
<protein>
    <recommendedName>
        <fullName evidence="11">Sphingomyelin synthase-like domain-containing protein</fullName>
    </recommendedName>
</protein>
<sequence length="339" mass="38683">MGKNVEFRHDFVPASVRYSNHHQTDESLCERNTESQSSMGSASRRAASSKSEILKCVFLFVFLFIAGVSNWAVIAYTHDFVPRQPLPDVVFSLVAEQEWASIVGDICVAVCLALLAGCLLIHAHRFIILRRVVFIAACLYSMRSVTLAITQLPSGYRDNEERCREKVSSKFGVFIERLVEQTIRVGFQGKRAMLCGDLLFSGHTLVMVTCSLSIAYYLPRSIKRLQYVAHLACLVGMACMVISRTHYSIDVVIAYWLSNFVFRVYHAYCEVDMCMERRKSILYSWWPCKIIDWLEESIIPGRIENRMELPWNNSKRLEQNAVDAGEHHKQSSSSTYPLP</sequence>
<dbReference type="GO" id="GO:0033188">
    <property type="term" value="F:sphingomyelin synthase activity"/>
    <property type="evidence" value="ECO:0007669"/>
    <property type="project" value="TreeGrafter"/>
</dbReference>
<dbReference type="Pfam" id="PF14360">
    <property type="entry name" value="PAP2_C"/>
    <property type="match status" value="1"/>
</dbReference>
<dbReference type="EMBL" id="CADEPM010000003">
    <property type="protein sequence ID" value="CAB3401628.1"/>
    <property type="molecule type" value="Genomic_DNA"/>
</dbReference>
<dbReference type="GO" id="GO:0047493">
    <property type="term" value="F:ceramide cholinephosphotransferase activity"/>
    <property type="evidence" value="ECO:0007669"/>
    <property type="project" value="TreeGrafter"/>
</dbReference>
<dbReference type="GO" id="GO:0000139">
    <property type="term" value="C:Golgi membrane"/>
    <property type="evidence" value="ECO:0007669"/>
    <property type="project" value="TreeGrafter"/>
</dbReference>
<feature type="transmembrane region" description="Helical" evidence="10">
    <location>
        <begin position="132"/>
        <end position="152"/>
    </location>
</feature>
<evidence type="ECO:0000256" key="7">
    <source>
        <dbReference type="ARBA" id="ARBA00023098"/>
    </source>
</evidence>